<feature type="domain" description="Phosphoribosyltransferase" evidence="3">
    <location>
        <begin position="11"/>
        <end position="149"/>
    </location>
</feature>
<reference evidence="4 5" key="1">
    <citation type="submission" date="2019-07" db="EMBL/GenBank/DDBJ databases">
        <title>Microlunatus dokdonensis sp. nov. isolated from the rhizospheric soil of the wild plant Elymus tsukushiensis.</title>
        <authorList>
            <person name="Ghim S.-Y."/>
            <person name="Hwang Y.-J."/>
            <person name="Son J.-S."/>
            <person name="Shin J.-H."/>
        </authorList>
    </citation>
    <scope>NUCLEOTIDE SEQUENCE [LARGE SCALE GENOMIC DNA]</scope>
    <source>
        <strain evidence="4 5">KUDC0627</strain>
    </source>
</reference>
<organism evidence="4 5">
    <name type="scientific">Microlunatus elymi</name>
    <dbReference type="NCBI Taxonomy" id="2596828"/>
    <lineage>
        <taxon>Bacteria</taxon>
        <taxon>Bacillati</taxon>
        <taxon>Actinomycetota</taxon>
        <taxon>Actinomycetes</taxon>
        <taxon>Propionibacteriales</taxon>
        <taxon>Propionibacteriaceae</taxon>
        <taxon>Microlunatus</taxon>
    </lineage>
</organism>
<evidence type="ECO:0000313" key="4">
    <source>
        <dbReference type="EMBL" id="QDP98744.1"/>
    </source>
</evidence>
<dbReference type="AlphaFoldDB" id="A0A516Q5P6"/>
<dbReference type="OrthoDB" id="307631at2"/>
<dbReference type="RefSeq" id="WP_143988745.1">
    <property type="nucleotide sequence ID" value="NZ_CP041692.1"/>
</dbReference>
<dbReference type="Pfam" id="PF00156">
    <property type="entry name" value="Pribosyltran"/>
    <property type="match status" value="1"/>
</dbReference>
<dbReference type="EMBL" id="CP041692">
    <property type="protein sequence ID" value="QDP98744.1"/>
    <property type="molecule type" value="Genomic_DNA"/>
</dbReference>
<dbReference type="KEGG" id="mik:FOE78_11215"/>
<dbReference type="Proteomes" id="UP000319263">
    <property type="component" value="Chromosome"/>
</dbReference>
<proteinExistence type="predicted"/>
<dbReference type="PANTHER" id="PTHR43363">
    <property type="entry name" value="HYPOXANTHINE PHOSPHORIBOSYLTRANSFERASE"/>
    <property type="match status" value="1"/>
</dbReference>
<gene>
    <name evidence="4" type="ORF">FOE78_11215</name>
</gene>
<evidence type="ECO:0000259" key="3">
    <source>
        <dbReference type="Pfam" id="PF00156"/>
    </source>
</evidence>
<protein>
    <submittedName>
        <fullName evidence="4">Phosphoribosyltransferase</fullName>
    </submittedName>
</protein>
<dbReference type="SUPFAM" id="SSF53271">
    <property type="entry name" value="PRTase-like"/>
    <property type="match status" value="1"/>
</dbReference>
<keyword evidence="2 4" id="KW-0808">Transferase</keyword>
<dbReference type="CDD" id="cd06223">
    <property type="entry name" value="PRTases_typeI"/>
    <property type="match status" value="1"/>
</dbReference>
<dbReference type="InterPro" id="IPR000836">
    <property type="entry name" value="PRTase_dom"/>
</dbReference>
<dbReference type="PANTHER" id="PTHR43363:SF1">
    <property type="entry name" value="HYPOXANTHINE-GUANINE PHOSPHORIBOSYLTRANSFERASE"/>
    <property type="match status" value="1"/>
</dbReference>
<dbReference type="GO" id="GO:0016757">
    <property type="term" value="F:glycosyltransferase activity"/>
    <property type="evidence" value="ECO:0007669"/>
    <property type="project" value="UniProtKB-KW"/>
</dbReference>
<sequence>MAAHERFSWAEFGEACRELSRQVVDSGFRPDVLLGIARGGLLPAGAMAYALDCKNLFTINVEFYTGEDARLDVPVMLPPVLNAADLDNLEVLIVDDVADTGKTLELVEAFCADHVAQTRTAVLYHKPRSIIRPDYSWRQTELWIDFPWSSEPPITRPSDRTAGA</sequence>
<keyword evidence="1 4" id="KW-0328">Glycosyltransferase</keyword>
<keyword evidence="5" id="KW-1185">Reference proteome</keyword>
<evidence type="ECO:0000256" key="1">
    <source>
        <dbReference type="ARBA" id="ARBA00022676"/>
    </source>
</evidence>
<accession>A0A516Q5P6</accession>
<name>A0A516Q5P6_9ACTN</name>
<dbReference type="InterPro" id="IPR029057">
    <property type="entry name" value="PRTase-like"/>
</dbReference>
<dbReference type="Gene3D" id="3.40.50.2020">
    <property type="match status" value="1"/>
</dbReference>
<evidence type="ECO:0000313" key="5">
    <source>
        <dbReference type="Proteomes" id="UP000319263"/>
    </source>
</evidence>
<evidence type="ECO:0000256" key="2">
    <source>
        <dbReference type="ARBA" id="ARBA00022679"/>
    </source>
</evidence>